<proteinExistence type="predicted"/>
<reference evidence="2" key="1">
    <citation type="submission" date="2011-05" db="EMBL/GenBank/DDBJ databases">
        <title>Complete sequence of Desulfotomaculum ruminis DSM 2154.</title>
        <authorList>
            <person name="Lucas S."/>
            <person name="Copeland A."/>
            <person name="Lapidus A."/>
            <person name="Cheng J.-F."/>
            <person name="Goodwin L."/>
            <person name="Pitluck S."/>
            <person name="Lu M."/>
            <person name="Detter J.C."/>
            <person name="Han C."/>
            <person name="Tapia R."/>
            <person name="Land M."/>
            <person name="Hauser L."/>
            <person name="Kyrpides N."/>
            <person name="Ivanova N."/>
            <person name="Mikhailova N."/>
            <person name="Pagani I."/>
            <person name="Stams A.J.M."/>
            <person name="Plugge C.M."/>
            <person name="Muyzer G."/>
            <person name="Kuever J."/>
            <person name="Parshina S.N."/>
            <person name="Ivanova A.E."/>
            <person name="Nazina T.N."/>
            <person name="Brambilla E."/>
            <person name="Spring S."/>
            <person name="Klenk H.-P."/>
            <person name="Woyke T."/>
        </authorList>
    </citation>
    <scope>NUCLEOTIDE SEQUENCE [LARGE SCALE GENOMIC DNA]</scope>
    <source>
        <strain evidence="2">ATCC 23193 / DSM 2154 / NCIB 8452 / DL</strain>
    </source>
</reference>
<dbReference type="EMBL" id="CP002780">
    <property type="protein sequence ID" value="AEG60482.1"/>
    <property type="molecule type" value="Genomic_DNA"/>
</dbReference>
<dbReference type="STRING" id="696281.Desru_2233"/>
<evidence type="ECO:0000313" key="2">
    <source>
        <dbReference type="Proteomes" id="UP000009234"/>
    </source>
</evidence>
<sequence>MKNEITRLAASLELLEQALGAAFIKEEVHKIEGWNPEGAAGLHPLALLWYKTREELAMAELTGSLPHSHWVRNTLLMGECLETLTNRPEHPERLEELKSLNTWQDTLEWLKECAHGK</sequence>
<dbReference type="OrthoDB" id="1787341at2"/>
<accession>F6DLD4</accession>
<reference evidence="1 2" key="2">
    <citation type="journal article" date="2012" name="Stand. Genomic Sci.">
        <title>Complete genome sequence of the sulfate-reducing firmicute Desulfotomaculum ruminis type strain (DL(T)).</title>
        <authorList>
            <person name="Spring S."/>
            <person name="Visser M."/>
            <person name="Lu M."/>
            <person name="Copeland A."/>
            <person name="Lapidus A."/>
            <person name="Lucas S."/>
            <person name="Cheng J.F."/>
            <person name="Han C."/>
            <person name="Tapia R."/>
            <person name="Goodwin L.A."/>
            <person name="Pitluck S."/>
            <person name="Ivanova N."/>
            <person name="Land M."/>
            <person name="Hauser L."/>
            <person name="Larimer F."/>
            <person name="Rohde M."/>
            <person name="Goker M."/>
            <person name="Detter J.C."/>
            <person name="Kyrpides N.C."/>
            <person name="Woyke T."/>
            <person name="Schaap P.J."/>
            <person name="Plugge C.M."/>
            <person name="Muyzer G."/>
            <person name="Kuever J."/>
            <person name="Pereira I.A."/>
            <person name="Parshina S.N."/>
            <person name="Bernier-Latmani R."/>
            <person name="Stams A.J."/>
            <person name="Klenk H.P."/>
        </authorList>
    </citation>
    <scope>NUCLEOTIDE SEQUENCE [LARGE SCALE GENOMIC DNA]</scope>
    <source>
        <strain evidence="2">ATCC 23193 / DSM 2154 / NCIB 8452 / DL</strain>
    </source>
</reference>
<dbReference type="AlphaFoldDB" id="F6DLD4"/>
<organism evidence="1 2">
    <name type="scientific">Desulforamulus ruminis (strain ATCC 23193 / DSM 2154 / NCIMB 8452 / DL)</name>
    <name type="common">Desulfotomaculum ruminis</name>
    <dbReference type="NCBI Taxonomy" id="696281"/>
    <lineage>
        <taxon>Bacteria</taxon>
        <taxon>Bacillati</taxon>
        <taxon>Bacillota</taxon>
        <taxon>Clostridia</taxon>
        <taxon>Eubacteriales</taxon>
        <taxon>Peptococcaceae</taxon>
        <taxon>Desulforamulus</taxon>
    </lineage>
</organism>
<dbReference type="HOGENOM" id="CLU_2080974_0_0_9"/>
<protein>
    <submittedName>
        <fullName evidence="1">Uncharacterized protein</fullName>
    </submittedName>
</protein>
<name>F6DLD4_DESRL</name>
<dbReference type="RefSeq" id="WP_013842241.1">
    <property type="nucleotide sequence ID" value="NC_015589.1"/>
</dbReference>
<evidence type="ECO:0000313" key="1">
    <source>
        <dbReference type="EMBL" id="AEG60482.1"/>
    </source>
</evidence>
<gene>
    <name evidence="1" type="ordered locus">Desru_2233</name>
</gene>
<dbReference type="KEGG" id="dru:Desru_2233"/>
<keyword evidence="2" id="KW-1185">Reference proteome</keyword>
<dbReference type="Proteomes" id="UP000009234">
    <property type="component" value="Chromosome"/>
</dbReference>